<reference evidence="2 3" key="1">
    <citation type="submission" date="2017-08" db="EMBL/GenBank/DDBJ databases">
        <authorList>
            <person name="de Groot N.N."/>
        </authorList>
    </citation>
    <scope>NUCLEOTIDE SEQUENCE [LARGE SCALE GENOMIC DNA]</scope>
    <source>
        <strain evidence="2 3">JC228</strain>
    </source>
</reference>
<dbReference type="RefSeq" id="WP_097159165.1">
    <property type="nucleotide sequence ID" value="NZ_JBEPMQ010000019.1"/>
</dbReference>
<evidence type="ECO:0000313" key="2">
    <source>
        <dbReference type="EMBL" id="SNX71795.1"/>
    </source>
</evidence>
<protein>
    <submittedName>
        <fullName evidence="2">Uncharacterized protein</fullName>
    </submittedName>
</protein>
<dbReference type="EMBL" id="OAOP01000005">
    <property type="protein sequence ID" value="SNX71795.1"/>
    <property type="molecule type" value="Genomic_DNA"/>
</dbReference>
<sequence>MKKEKLLHFETKVRDSHDILAMSPKDFNHISIKTDVMELISTVKEQQKEIAEDEKAIEWRDEQLQQANEKIKQYEEHLRFISGEGTTVFAETFEEARESARAALEGEPNE</sequence>
<gene>
    <name evidence="2" type="ORF">SAMN05877753_105381</name>
</gene>
<feature type="coiled-coil region" evidence="1">
    <location>
        <begin position="36"/>
        <end position="84"/>
    </location>
</feature>
<keyword evidence="3" id="KW-1185">Reference proteome</keyword>
<keyword evidence="1" id="KW-0175">Coiled coil</keyword>
<dbReference type="AlphaFoldDB" id="A0A285CWK2"/>
<accession>A0A285CWK2</accession>
<name>A0A285CWK2_9BACI</name>
<evidence type="ECO:0000256" key="1">
    <source>
        <dbReference type="SAM" id="Coils"/>
    </source>
</evidence>
<proteinExistence type="predicted"/>
<evidence type="ECO:0000313" key="3">
    <source>
        <dbReference type="Proteomes" id="UP000219546"/>
    </source>
</evidence>
<dbReference type="Proteomes" id="UP000219546">
    <property type="component" value="Unassembled WGS sequence"/>
</dbReference>
<organism evidence="2 3">
    <name type="scientific">Bacillus oleivorans</name>
    <dbReference type="NCBI Taxonomy" id="1448271"/>
    <lineage>
        <taxon>Bacteria</taxon>
        <taxon>Bacillati</taxon>
        <taxon>Bacillota</taxon>
        <taxon>Bacilli</taxon>
        <taxon>Bacillales</taxon>
        <taxon>Bacillaceae</taxon>
        <taxon>Bacillus</taxon>
    </lineage>
</organism>